<dbReference type="PROSITE" id="PS50977">
    <property type="entry name" value="HTH_TETR_2"/>
    <property type="match status" value="1"/>
</dbReference>
<evidence type="ECO:0000313" key="6">
    <source>
        <dbReference type="EMBL" id="MFC4620655.1"/>
    </source>
</evidence>
<keyword evidence="3" id="KW-0804">Transcription</keyword>
<protein>
    <submittedName>
        <fullName evidence="6">TetR/AcrR family transcriptional regulator</fullName>
    </submittedName>
</protein>
<keyword evidence="7" id="KW-1185">Reference proteome</keyword>
<feature type="domain" description="HTH tetR-type" evidence="5">
    <location>
        <begin position="11"/>
        <end position="71"/>
    </location>
</feature>
<dbReference type="RefSeq" id="WP_377722939.1">
    <property type="nucleotide sequence ID" value="NZ_JBHSEW010000001.1"/>
</dbReference>
<dbReference type="EMBL" id="JBHSEW010000001">
    <property type="protein sequence ID" value="MFC4620655.1"/>
    <property type="molecule type" value="Genomic_DNA"/>
</dbReference>
<keyword evidence="2 4" id="KW-0238">DNA-binding</keyword>
<reference evidence="7" key="1">
    <citation type="journal article" date="2019" name="Int. J. Syst. Evol. Microbiol.">
        <title>The Global Catalogue of Microorganisms (GCM) 10K type strain sequencing project: providing services to taxonomists for standard genome sequencing and annotation.</title>
        <authorList>
            <consortium name="The Broad Institute Genomics Platform"/>
            <consortium name="The Broad Institute Genome Sequencing Center for Infectious Disease"/>
            <person name="Wu L."/>
            <person name="Ma J."/>
        </authorList>
    </citation>
    <scope>NUCLEOTIDE SEQUENCE [LARGE SCALE GENOMIC DNA]</scope>
    <source>
        <strain evidence="7">JCM 11650</strain>
    </source>
</reference>
<evidence type="ECO:0000256" key="3">
    <source>
        <dbReference type="ARBA" id="ARBA00023163"/>
    </source>
</evidence>
<proteinExistence type="predicted"/>
<gene>
    <name evidence="6" type="ORF">ACFO3A_00295</name>
</gene>
<sequence>MDAPAKYLSADERRAVTVEAVVELAASGNPSDITTTAIARHMGVTQGALFKHFPNKEAILEAVMEWVAGKLLARIDHAIAAAPTPWAALEAVFMTHVQFAVQHPGVPRMLFGELQRAENSAPKRLAQTLMRQYGERLHALVQQAQAQGSVAADIDVQATALLFIGSVQGLVMQALLGGNVRQMKEQAPAVYALFARALAANASQPPKAAAV</sequence>
<dbReference type="PANTHER" id="PTHR30055:SF234">
    <property type="entry name" value="HTH-TYPE TRANSCRIPTIONAL REGULATOR BETI"/>
    <property type="match status" value="1"/>
</dbReference>
<dbReference type="InterPro" id="IPR036271">
    <property type="entry name" value="Tet_transcr_reg_TetR-rel_C_sf"/>
</dbReference>
<dbReference type="SUPFAM" id="SSF46689">
    <property type="entry name" value="Homeodomain-like"/>
    <property type="match status" value="1"/>
</dbReference>
<dbReference type="Proteomes" id="UP001595967">
    <property type="component" value="Unassembled WGS sequence"/>
</dbReference>
<dbReference type="InterPro" id="IPR011075">
    <property type="entry name" value="TetR_C"/>
</dbReference>
<dbReference type="InterPro" id="IPR050109">
    <property type="entry name" value="HTH-type_TetR-like_transc_reg"/>
</dbReference>
<dbReference type="Pfam" id="PF00440">
    <property type="entry name" value="TetR_N"/>
    <property type="match status" value="1"/>
</dbReference>
<dbReference type="InterPro" id="IPR001647">
    <property type="entry name" value="HTH_TetR"/>
</dbReference>
<evidence type="ECO:0000256" key="4">
    <source>
        <dbReference type="PROSITE-ProRule" id="PRU00335"/>
    </source>
</evidence>
<dbReference type="Pfam" id="PF16925">
    <property type="entry name" value="TetR_C_13"/>
    <property type="match status" value="1"/>
</dbReference>
<evidence type="ECO:0000259" key="5">
    <source>
        <dbReference type="PROSITE" id="PS50977"/>
    </source>
</evidence>
<dbReference type="InterPro" id="IPR009057">
    <property type="entry name" value="Homeodomain-like_sf"/>
</dbReference>
<comment type="caution">
    <text evidence="6">The sequence shown here is derived from an EMBL/GenBank/DDBJ whole genome shotgun (WGS) entry which is preliminary data.</text>
</comment>
<feature type="DNA-binding region" description="H-T-H motif" evidence="4">
    <location>
        <begin position="34"/>
        <end position="53"/>
    </location>
</feature>
<accession>A0ABV9GTM9</accession>
<name>A0ABV9GTM9_9BURK</name>
<dbReference type="PANTHER" id="PTHR30055">
    <property type="entry name" value="HTH-TYPE TRANSCRIPTIONAL REGULATOR RUTR"/>
    <property type="match status" value="1"/>
</dbReference>
<dbReference type="SUPFAM" id="SSF48498">
    <property type="entry name" value="Tetracyclin repressor-like, C-terminal domain"/>
    <property type="match status" value="1"/>
</dbReference>
<keyword evidence="1" id="KW-0805">Transcription regulation</keyword>
<organism evidence="6 7">
    <name type="scientific">Comamonas nitrativorans</name>
    <dbReference type="NCBI Taxonomy" id="108437"/>
    <lineage>
        <taxon>Bacteria</taxon>
        <taxon>Pseudomonadati</taxon>
        <taxon>Pseudomonadota</taxon>
        <taxon>Betaproteobacteria</taxon>
        <taxon>Burkholderiales</taxon>
        <taxon>Comamonadaceae</taxon>
        <taxon>Comamonas</taxon>
    </lineage>
</organism>
<evidence type="ECO:0000313" key="7">
    <source>
        <dbReference type="Proteomes" id="UP001595967"/>
    </source>
</evidence>
<evidence type="ECO:0000256" key="1">
    <source>
        <dbReference type="ARBA" id="ARBA00023015"/>
    </source>
</evidence>
<evidence type="ECO:0000256" key="2">
    <source>
        <dbReference type="ARBA" id="ARBA00023125"/>
    </source>
</evidence>
<dbReference type="Gene3D" id="1.10.357.10">
    <property type="entry name" value="Tetracycline Repressor, domain 2"/>
    <property type="match status" value="1"/>
</dbReference>